<evidence type="ECO:0008006" key="3">
    <source>
        <dbReference type="Google" id="ProtNLM"/>
    </source>
</evidence>
<dbReference type="EMBL" id="LR796178">
    <property type="protein sequence ID" value="CAB4124098.1"/>
    <property type="molecule type" value="Genomic_DNA"/>
</dbReference>
<feature type="region of interest" description="Disordered" evidence="1">
    <location>
        <begin position="154"/>
        <end position="215"/>
    </location>
</feature>
<protein>
    <recommendedName>
        <fullName evidence="3">Collagen triple helix repeat</fullName>
    </recommendedName>
</protein>
<proteinExistence type="predicted"/>
<feature type="compositionally biased region" description="Low complexity" evidence="1">
    <location>
        <begin position="187"/>
        <end position="215"/>
    </location>
</feature>
<organism evidence="2">
    <name type="scientific">uncultured Caudovirales phage</name>
    <dbReference type="NCBI Taxonomy" id="2100421"/>
    <lineage>
        <taxon>Viruses</taxon>
        <taxon>Duplodnaviria</taxon>
        <taxon>Heunggongvirae</taxon>
        <taxon>Uroviricota</taxon>
        <taxon>Caudoviricetes</taxon>
        <taxon>Peduoviridae</taxon>
        <taxon>Maltschvirus</taxon>
        <taxon>Maltschvirus maltsch</taxon>
    </lineage>
</organism>
<sequence length="353" mass="35241">MATSNIPLVQTANTFDEWRIATNQLIGSANTLNNGDFVKDYGNITLSNGSIFLSNAVGTHLTVAGNATVSDTATITHLIVTDLNFIGDPVSLAAKISNASNTVRVSQNSSSSLSARQLNFVNTASVTVSVESGSPSGNANVAFSIVGGVSQGTTGVQGTRGSQGIQGTVGTGTQGTSGVTGSGTQGTTGTAGSQGATGTSITGAQGTTGSSGSSGAQYLHHVTSGYTGSGKVLVDASTPASGNTQGDIWLDISTMGLLASPGWTKLGNGLKIAWGITGTPSSEAPFSTSYASGVSFTTVYGVQLTAINSGGTIGADTWSQLTDYTSSTTAFTSMSNHASGSTYFPSFYIAIGV</sequence>
<evidence type="ECO:0000313" key="2">
    <source>
        <dbReference type="EMBL" id="CAB4124098.1"/>
    </source>
</evidence>
<name>A0A6J5KP79_9CAUD</name>
<feature type="compositionally biased region" description="Gly residues" evidence="1">
    <location>
        <begin position="167"/>
        <end position="186"/>
    </location>
</feature>
<reference evidence="2" key="1">
    <citation type="submission" date="2020-04" db="EMBL/GenBank/DDBJ databases">
        <authorList>
            <person name="Chiriac C."/>
            <person name="Salcher M."/>
            <person name="Ghai R."/>
            <person name="Kavagutti S V."/>
        </authorList>
    </citation>
    <scope>NUCLEOTIDE SEQUENCE</scope>
</reference>
<accession>A0A6J5KP79</accession>
<gene>
    <name evidence="2" type="ORF">UFOVP49_6</name>
</gene>
<evidence type="ECO:0000256" key="1">
    <source>
        <dbReference type="SAM" id="MobiDB-lite"/>
    </source>
</evidence>
<feature type="compositionally biased region" description="Low complexity" evidence="1">
    <location>
        <begin position="154"/>
        <end position="166"/>
    </location>
</feature>